<evidence type="ECO:0000313" key="7">
    <source>
        <dbReference type="Proteomes" id="UP000004198"/>
    </source>
</evidence>
<evidence type="ECO:0000256" key="4">
    <source>
        <dbReference type="ARBA" id="ARBA00023163"/>
    </source>
</evidence>
<name>C6Q0M3_9CLOT</name>
<dbReference type="PANTHER" id="PTHR30419">
    <property type="entry name" value="HTH-TYPE TRANSCRIPTIONAL REGULATOR YBHD"/>
    <property type="match status" value="1"/>
</dbReference>
<keyword evidence="4" id="KW-0804">Transcription</keyword>
<dbReference type="InterPro" id="IPR036390">
    <property type="entry name" value="WH_DNA-bd_sf"/>
</dbReference>
<dbReference type="Gene3D" id="1.10.10.10">
    <property type="entry name" value="Winged helix-like DNA-binding domain superfamily/Winged helix DNA-binding domain"/>
    <property type="match status" value="1"/>
</dbReference>
<evidence type="ECO:0000259" key="5">
    <source>
        <dbReference type="PROSITE" id="PS50931"/>
    </source>
</evidence>
<dbReference type="PRINTS" id="PR00039">
    <property type="entry name" value="HTHLYSR"/>
</dbReference>
<feature type="domain" description="HTH lysR-type" evidence="5">
    <location>
        <begin position="1"/>
        <end position="58"/>
    </location>
</feature>
<keyword evidence="2" id="KW-0805">Transcription regulation</keyword>
<dbReference type="InterPro" id="IPR000847">
    <property type="entry name" value="LysR_HTH_N"/>
</dbReference>
<dbReference type="OrthoDB" id="1825944at2"/>
<comment type="similarity">
    <text evidence="1">Belongs to the LysR transcriptional regulatory family.</text>
</comment>
<proteinExistence type="inferred from homology"/>
<dbReference type="EMBL" id="ACVI01000118">
    <property type="protein sequence ID" value="EET84960.1"/>
    <property type="molecule type" value="Genomic_DNA"/>
</dbReference>
<dbReference type="STRING" id="536227.Ccar_16920"/>
<dbReference type="InterPro" id="IPR036388">
    <property type="entry name" value="WH-like_DNA-bd_sf"/>
</dbReference>
<evidence type="ECO:0000256" key="2">
    <source>
        <dbReference type="ARBA" id="ARBA00023015"/>
    </source>
</evidence>
<dbReference type="GO" id="GO:0003700">
    <property type="term" value="F:DNA-binding transcription factor activity"/>
    <property type="evidence" value="ECO:0007669"/>
    <property type="project" value="InterPro"/>
</dbReference>
<evidence type="ECO:0000256" key="1">
    <source>
        <dbReference type="ARBA" id="ARBA00009437"/>
    </source>
</evidence>
<dbReference type="eggNOG" id="COG0583">
    <property type="taxonomic scope" value="Bacteria"/>
</dbReference>
<dbReference type="Proteomes" id="UP000004198">
    <property type="component" value="Unassembled WGS sequence"/>
</dbReference>
<keyword evidence="7" id="KW-1185">Reference proteome</keyword>
<dbReference type="CDD" id="cd05466">
    <property type="entry name" value="PBP2_LTTR_substrate"/>
    <property type="match status" value="1"/>
</dbReference>
<dbReference type="AlphaFoldDB" id="C6Q0M3"/>
<dbReference type="GO" id="GO:0003677">
    <property type="term" value="F:DNA binding"/>
    <property type="evidence" value="ECO:0007669"/>
    <property type="project" value="UniProtKB-KW"/>
</dbReference>
<dbReference type="PANTHER" id="PTHR30419:SF8">
    <property type="entry name" value="NITROGEN ASSIMILATION TRANSCRIPTIONAL ACTIVATOR-RELATED"/>
    <property type="match status" value="1"/>
</dbReference>
<protein>
    <submittedName>
        <fullName evidence="6">Transcriptional regulator, LysR family</fullName>
    </submittedName>
</protein>
<dbReference type="RefSeq" id="WP_007063475.1">
    <property type="nucleotide sequence ID" value="NZ_ACVI01000118.1"/>
</dbReference>
<dbReference type="InterPro" id="IPR005119">
    <property type="entry name" value="LysR_subst-bd"/>
</dbReference>
<dbReference type="FunFam" id="1.10.10.10:FF:000001">
    <property type="entry name" value="LysR family transcriptional regulator"/>
    <property type="match status" value="1"/>
</dbReference>
<dbReference type="GO" id="GO:0005829">
    <property type="term" value="C:cytosol"/>
    <property type="evidence" value="ECO:0007669"/>
    <property type="project" value="TreeGrafter"/>
</dbReference>
<gene>
    <name evidence="6" type="ORF">CcarbDRAFT_4590</name>
</gene>
<comment type="caution">
    <text evidence="6">The sequence shown here is derived from an EMBL/GenBank/DDBJ whole genome shotgun (WGS) entry which is preliminary data.</text>
</comment>
<dbReference type="Pfam" id="PF00126">
    <property type="entry name" value="HTH_1"/>
    <property type="match status" value="1"/>
</dbReference>
<dbReference type="InterPro" id="IPR050950">
    <property type="entry name" value="HTH-type_LysR_regulators"/>
</dbReference>
<dbReference type="PATRIC" id="fig|536227.13.peg.3560"/>
<dbReference type="PROSITE" id="PS50931">
    <property type="entry name" value="HTH_LYSR"/>
    <property type="match status" value="1"/>
</dbReference>
<dbReference type="Pfam" id="PF03466">
    <property type="entry name" value="LysR_substrate"/>
    <property type="match status" value="1"/>
</dbReference>
<dbReference type="KEGG" id="cck:Ccar_16920"/>
<organism evidence="6 7">
    <name type="scientific">Clostridium carboxidivorans P7</name>
    <dbReference type="NCBI Taxonomy" id="536227"/>
    <lineage>
        <taxon>Bacteria</taxon>
        <taxon>Bacillati</taxon>
        <taxon>Bacillota</taxon>
        <taxon>Clostridia</taxon>
        <taxon>Eubacteriales</taxon>
        <taxon>Clostridiaceae</taxon>
        <taxon>Clostridium</taxon>
    </lineage>
</organism>
<evidence type="ECO:0000256" key="3">
    <source>
        <dbReference type="ARBA" id="ARBA00023125"/>
    </source>
</evidence>
<dbReference type="Gene3D" id="3.40.190.290">
    <property type="match status" value="1"/>
</dbReference>
<sequence>MDFRQLQYVLTVAEEKNFSKAAHKLFISQPSLSQYIQKIELELGTQLFDRSSSPLKLTFAGELYIETAKNILDLKDQLYQQINDIANRKKGRVIIGLSPVRSTYIMPKILPIFHDKFPDIEVVLIEDISSTLETLAVKGSTDIDLITTPMKNDMLDFETIFSEEILVVIPPNHPIQSKIKYKTSAKSTHPTIELKELKNEPFILLKRDQKLHKMATSLCEQAGFSPRIILESESIEAAHALAKAGMGITFVPDTLISAHQTEPYPLYCSIDKLRPTRDVIVAYKKGRYLSVAAKEFISILKTVFPKNQKHI</sequence>
<dbReference type="SUPFAM" id="SSF46785">
    <property type="entry name" value="Winged helix' DNA-binding domain"/>
    <property type="match status" value="1"/>
</dbReference>
<dbReference type="SUPFAM" id="SSF53850">
    <property type="entry name" value="Periplasmic binding protein-like II"/>
    <property type="match status" value="1"/>
</dbReference>
<reference evidence="6 7" key="1">
    <citation type="submission" date="2009-06" db="EMBL/GenBank/DDBJ databases">
        <title>The draft genome of Clostridium carboxidivorans P7.</title>
        <authorList>
            <consortium name="US DOE Joint Genome Institute (JGI-PGF)"/>
            <person name="Lucas S."/>
            <person name="Copeland A."/>
            <person name="Lapidus A."/>
            <person name="Glavina del Rio T."/>
            <person name="Tice H."/>
            <person name="Bruce D."/>
            <person name="Goodwin L."/>
            <person name="Pitluck S."/>
            <person name="Larimer F."/>
            <person name="Land M.L."/>
            <person name="Hauser L."/>
            <person name="Hemme C.L."/>
        </authorList>
    </citation>
    <scope>NUCLEOTIDE SEQUENCE [LARGE SCALE GENOMIC DNA]</scope>
    <source>
        <strain evidence="6 7">P7</strain>
    </source>
</reference>
<accession>C6Q0M3</accession>
<evidence type="ECO:0000313" key="6">
    <source>
        <dbReference type="EMBL" id="EET84960.1"/>
    </source>
</evidence>
<keyword evidence="3" id="KW-0238">DNA-binding</keyword>